<feature type="domain" description="DUF5636" evidence="1">
    <location>
        <begin position="30"/>
        <end position="215"/>
    </location>
</feature>
<comment type="caution">
    <text evidence="2">The sequence shown here is derived from an EMBL/GenBank/DDBJ whole genome shotgun (WGS) entry which is preliminary data.</text>
</comment>
<dbReference type="GO" id="GO:0004386">
    <property type="term" value="F:helicase activity"/>
    <property type="evidence" value="ECO:0007669"/>
    <property type="project" value="UniProtKB-KW"/>
</dbReference>
<evidence type="ECO:0000259" key="1">
    <source>
        <dbReference type="Pfam" id="PF18686"/>
    </source>
</evidence>
<dbReference type="EMBL" id="LNZB01000051">
    <property type="protein sequence ID" value="KTD76600.1"/>
    <property type="molecule type" value="Genomic_DNA"/>
</dbReference>
<gene>
    <name evidence="2" type="ORF">Lwal_2322</name>
</gene>
<keyword evidence="2" id="KW-0547">Nucleotide-binding</keyword>
<evidence type="ECO:0000313" key="3">
    <source>
        <dbReference type="Proteomes" id="UP000054729"/>
    </source>
</evidence>
<keyword evidence="2" id="KW-0378">Hydrolase</keyword>
<dbReference type="Proteomes" id="UP000054729">
    <property type="component" value="Unassembled WGS sequence"/>
</dbReference>
<dbReference type="OrthoDB" id="5648714at2"/>
<organism evidence="2 3">
    <name type="scientific">Legionella waltersii</name>
    <dbReference type="NCBI Taxonomy" id="66969"/>
    <lineage>
        <taxon>Bacteria</taxon>
        <taxon>Pseudomonadati</taxon>
        <taxon>Pseudomonadota</taxon>
        <taxon>Gammaproteobacteria</taxon>
        <taxon>Legionellales</taxon>
        <taxon>Legionellaceae</taxon>
        <taxon>Legionella</taxon>
    </lineage>
</organism>
<reference evidence="2 3" key="1">
    <citation type="submission" date="2015-11" db="EMBL/GenBank/DDBJ databases">
        <title>Genomic analysis of 38 Legionella species identifies large and diverse effector repertoires.</title>
        <authorList>
            <person name="Burstein D."/>
            <person name="Amaro F."/>
            <person name="Zusman T."/>
            <person name="Lifshitz Z."/>
            <person name="Cohen O."/>
            <person name="Gilbert J.A."/>
            <person name="Pupko T."/>
            <person name="Shuman H.A."/>
            <person name="Segal G."/>
        </authorList>
    </citation>
    <scope>NUCLEOTIDE SEQUENCE [LARGE SCALE GENOMIC DNA]</scope>
    <source>
        <strain evidence="2 3">ATCC 51914</strain>
    </source>
</reference>
<dbReference type="RefSeq" id="WP_058480945.1">
    <property type="nucleotide sequence ID" value="NZ_CAAAIQ010000001.1"/>
</dbReference>
<keyword evidence="3" id="KW-1185">Reference proteome</keyword>
<accession>A0A0W1A5T3</accession>
<evidence type="ECO:0000313" key="2">
    <source>
        <dbReference type="EMBL" id="KTD76600.1"/>
    </source>
</evidence>
<keyword evidence="2" id="KW-0347">Helicase</keyword>
<protein>
    <submittedName>
        <fullName evidence="2">Helicase</fullName>
    </submittedName>
</protein>
<dbReference type="PATRIC" id="fig|66969.6.peg.2524"/>
<proteinExistence type="predicted"/>
<dbReference type="InterPro" id="IPR040708">
    <property type="entry name" value="DUF5636"/>
</dbReference>
<dbReference type="Pfam" id="PF18686">
    <property type="entry name" value="DUF5636"/>
    <property type="match status" value="1"/>
</dbReference>
<sequence length="297" mass="33618">MAVELITTGQKDTNDYVGELINCGHEQLDDGIKNDVVAVWSFFCNEELVLRGLKTFTEQYFRFNQEKPGTLRQFFDDWGSKNHFNAPANDDLPPEVQTSRDFHYPDHTPLLCGELTADLFNNVLLKNGYLSADLGAGPKHGKWAHSIQLFLLEEARKEGLLKLNARTVCQFVQTISQIKGQFDSLSLWSLLFDSFDAALFTCPDSITAVLSSKWDNSEAATLLASKLSSFEEKFNKAASAEKSYQSYANTKYLTRLNEASYIQYKDKCSLLWFTPKERQEEKQLTSTKDAQASCPNL</sequence>
<dbReference type="AlphaFoldDB" id="A0A0W1A5T3"/>
<keyword evidence="2" id="KW-0067">ATP-binding</keyword>
<name>A0A0W1A5T3_9GAMM</name>